<dbReference type="Proteomes" id="UP000054266">
    <property type="component" value="Unassembled WGS sequence"/>
</dbReference>
<evidence type="ECO:0000313" key="2">
    <source>
        <dbReference type="EMBL" id="KIW72715.1"/>
    </source>
</evidence>
<proteinExistence type="predicted"/>
<feature type="compositionally biased region" description="Basic and acidic residues" evidence="1">
    <location>
        <begin position="230"/>
        <end position="241"/>
    </location>
</feature>
<gene>
    <name evidence="2" type="ORF">PV04_00891</name>
</gene>
<keyword evidence="3" id="KW-1185">Reference proteome</keyword>
<feature type="region of interest" description="Disordered" evidence="1">
    <location>
        <begin position="150"/>
        <end position="172"/>
    </location>
</feature>
<evidence type="ECO:0000256" key="1">
    <source>
        <dbReference type="SAM" id="MobiDB-lite"/>
    </source>
</evidence>
<accession>A0A0D2G1Q3</accession>
<name>A0A0D2G1Q3_9EURO</name>
<dbReference type="EMBL" id="KN846956">
    <property type="protein sequence ID" value="KIW72715.1"/>
    <property type="molecule type" value="Genomic_DNA"/>
</dbReference>
<feature type="compositionally biased region" description="Acidic residues" evidence="1">
    <location>
        <begin position="325"/>
        <end position="337"/>
    </location>
</feature>
<feature type="compositionally biased region" description="Basic and acidic residues" evidence="1">
    <location>
        <begin position="300"/>
        <end position="316"/>
    </location>
</feature>
<feature type="compositionally biased region" description="Basic and acidic residues" evidence="1">
    <location>
        <begin position="283"/>
        <end position="293"/>
    </location>
</feature>
<dbReference type="HOGENOM" id="CLU_068278_0_0_1"/>
<feature type="region of interest" description="Disordered" evidence="1">
    <location>
        <begin position="201"/>
        <end position="348"/>
    </location>
</feature>
<evidence type="ECO:0000313" key="3">
    <source>
        <dbReference type="Proteomes" id="UP000054266"/>
    </source>
</evidence>
<organism evidence="2 3">
    <name type="scientific">Phialophora macrospora</name>
    <dbReference type="NCBI Taxonomy" id="1851006"/>
    <lineage>
        <taxon>Eukaryota</taxon>
        <taxon>Fungi</taxon>
        <taxon>Dikarya</taxon>
        <taxon>Ascomycota</taxon>
        <taxon>Pezizomycotina</taxon>
        <taxon>Eurotiomycetes</taxon>
        <taxon>Chaetothyriomycetidae</taxon>
        <taxon>Chaetothyriales</taxon>
        <taxon>Herpotrichiellaceae</taxon>
        <taxon>Phialophora</taxon>
    </lineage>
</organism>
<protein>
    <submittedName>
        <fullName evidence="2">Uncharacterized protein</fullName>
    </submittedName>
</protein>
<dbReference type="STRING" id="5601.A0A0D2G1Q3"/>
<reference evidence="2 3" key="1">
    <citation type="submission" date="2015-01" db="EMBL/GenBank/DDBJ databases">
        <title>The Genome Sequence of Capronia semiimmersa CBS27337.</title>
        <authorList>
            <consortium name="The Broad Institute Genomics Platform"/>
            <person name="Cuomo C."/>
            <person name="de Hoog S."/>
            <person name="Gorbushina A."/>
            <person name="Stielow B."/>
            <person name="Teixiera M."/>
            <person name="Abouelleil A."/>
            <person name="Chapman S.B."/>
            <person name="Priest M."/>
            <person name="Young S.K."/>
            <person name="Wortman J."/>
            <person name="Nusbaum C."/>
            <person name="Birren B."/>
        </authorList>
    </citation>
    <scope>NUCLEOTIDE SEQUENCE [LARGE SCALE GENOMIC DNA]</scope>
    <source>
        <strain evidence="2 3">CBS 27337</strain>
    </source>
</reference>
<sequence length="348" mass="38087">MSGPSDRTADTKMLAIATAPPLPHLLYQHDPITSLSMLPPQNIPRLGPSSPTKKPKLSLNTSDLVPTFHGTVSRQTGITSNATATPTTLNTFNNTFDLTYRPSPVSTLSSPGTHSQWKPAVHPPSPITRISNQPYHLNLPFGVHPILKNSPLSGDARRPSISASPRVPGRREFFPAPKKVTFRAQLEDEIITRQYTVRHIDLSSSEDESTTSEVDEQSSTANDEGDVDAADPKIRVDEVSVRGRRKRKSVAISPSSATEVGRGREERSRSTSTRRSKRKRRKWEWTIKPKSSDDFNEPVPVKELEDAKEDHADTGIERTASPAPEETEISGGVDEDTSPAVAGAPSVR</sequence>
<dbReference type="AlphaFoldDB" id="A0A0D2G1Q3"/>
<feature type="compositionally biased region" description="Acidic residues" evidence="1">
    <location>
        <begin position="204"/>
        <end position="216"/>
    </location>
</feature>
<feature type="compositionally biased region" description="Basic residues" evidence="1">
    <location>
        <begin position="272"/>
        <end position="282"/>
    </location>
</feature>